<dbReference type="InterPro" id="IPR001478">
    <property type="entry name" value="PDZ"/>
</dbReference>
<feature type="non-terminal residue" evidence="5">
    <location>
        <position position="331"/>
    </location>
</feature>
<dbReference type="STRING" id="556484.B7FNT4"/>
<dbReference type="KEGG" id="pti:PHATRDRAFT_3211"/>
<reference evidence="5 6" key="1">
    <citation type="journal article" date="2008" name="Nature">
        <title>The Phaeodactylum genome reveals the evolutionary history of diatom genomes.</title>
        <authorList>
            <person name="Bowler C."/>
            <person name="Allen A.E."/>
            <person name="Badger J.H."/>
            <person name="Grimwood J."/>
            <person name="Jabbari K."/>
            <person name="Kuo A."/>
            <person name="Maheswari U."/>
            <person name="Martens C."/>
            <person name="Maumus F."/>
            <person name="Otillar R.P."/>
            <person name="Rayko E."/>
            <person name="Salamov A."/>
            <person name="Vandepoele K."/>
            <person name="Beszteri B."/>
            <person name="Gruber A."/>
            <person name="Heijde M."/>
            <person name="Katinka M."/>
            <person name="Mock T."/>
            <person name="Valentin K."/>
            <person name="Verret F."/>
            <person name="Berges J.A."/>
            <person name="Brownlee C."/>
            <person name="Cadoret J.P."/>
            <person name="Chiovitti A."/>
            <person name="Choi C.J."/>
            <person name="Coesel S."/>
            <person name="De Martino A."/>
            <person name="Detter J.C."/>
            <person name="Durkin C."/>
            <person name="Falciatore A."/>
            <person name="Fournet J."/>
            <person name="Haruta M."/>
            <person name="Huysman M.J."/>
            <person name="Jenkins B.D."/>
            <person name="Jiroutova K."/>
            <person name="Jorgensen R.E."/>
            <person name="Joubert Y."/>
            <person name="Kaplan A."/>
            <person name="Kroger N."/>
            <person name="Kroth P.G."/>
            <person name="La Roche J."/>
            <person name="Lindquist E."/>
            <person name="Lommer M."/>
            <person name="Martin-Jezequel V."/>
            <person name="Lopez P.J."/>
            <person name="Lucas S."/>
            <person name="Mangogna M."/>
            <person name="McGinnis K."/>
            <person name="Medlin L.K."/>
            <person name="Montsant A."/>
            <person name="Oudot-Le Secq M.P."/>
            <person name="Napoli C."/>
            <person name="Obornik M."/>
            <person name="Parker M.S."/>
            <person name="Petit J.L."/>
            <person name="Porcel B.M."/>
            <person name="Poulsen N."/>
            <person name="Robison M."/>
            <person name="Rychlewski L."/>
            <person name="Rynearson T.A."/>
            <person name="Schmutz J."/>
            <person name="Shapiro H."/>
            <person name="Siaut M."/>
            <person name="Stanley M."/>
            <person name="Sussman M.R."/>
            <person name="Taylor A.R."/>
            <person name="Vardi A."/>
            <person name="von Dassow P."/>
            <person name="Vyverman W."/>
            <person name="Willis A."/>
            <person name="Wyrwicz L.S."/>
            <person name="Rokhsar D.S."/>
            <person name="Weissenbach J."/>
            <person name="Armbrust E.V."/>
            <person name="Green B.R."/>
            <person name="Van de Peer Y."/>
            <person name="Grigoriev I.V."/>
        </authorList>
    </citation>
    <scope>NUCLEOTIDE SEQUENCE [LARGE SCALE GENOMIC DNA]</scope>
    <source>
        <strain evidence="5 6">CCAP 1055/1</strain>
    </source>
</reference>
<feature type="domain" description="PDZ" evidence="4">
    <location>
        <begin position="228"/>
        <end position="317"/>
    </location>
</feature>
<dbReference type="SMART" id="SM00228">
    <property type="entry name" value="PDZ"/>
    <property type="match status" value="1"/>
</dbReference>
<keyword evidence="6" id="KW-1185">Reference proteome</keyword>
<dbReference type="EMBL" id="CM000605">
    <property type="protein sequence ID" value="EEC51558.1"/>
    <property type="molecule type" value="Genomic_DNA"/>
</dbReference>
<protein>
    <recommendedName>
        <fullName evidence="4">PDZ domain-containing protein</fullName>
    </recommendedName>
</protein>
<dbReference type="GO" id="GO:0004252">
    <property type="term" value="F:serine-type endopeptidase activity"/>
    <property type="evidence" value="ECO:0007669"/>
    <property type="project" value="InterPro"/>
</dbReference>
<sequence>FVTEAVEKIGPSVLRIDTETHLLEEETVGLPPRGPGFVQQGQGSGLIFSSDGFVLTNAHVVEDATKVTVTLTDGRMYQAEVKGADEIVDIAVLKILPERSADGSTLPLKDLPVAELGNSDKLTVGQIVVAVGSPGGLDNTVTMGIVSGLERSSHIVGIPHKKVDYIQTDAAINPGNSGGPLVDVQTGQVVGINAAIRAHMEGTSFAIPINRVQEIMHDLAEGREVHHGYLGISLASCTPEWARQNNYKMDAEFGRVPEVYGALVHKVFPRTPAEKGGLRENDVLLEIGGKRVQSSDDARRLIDAAPMHQDLDVTLLRENRQISLTVQPVDL</sequence>
<dbReference type="InterPro" id="IPR009003">
    <property type="entry name" value="Peptidase_S1_PA"/>
</dbReference>
<evidence type="ECO:0000256" key="1">
    <source>
        <dbReference type="ARBA" id="ARBA00010541"/>
    </source>
</evidence>
<evidence type="ECO:0000313" key="5">
    <source>
        <dbReference type="EMBL" id="EEC51558.1"/>
    </source>
</evidence>
<dbReference type="PaxDb" id="2850-Phatr3211"/>
<dbReference type="FunCoup" id="B7FNT4">
    <property type="interactions" value="36"/>
</dbReference>
<name>B7FNT4_PHATC</name>
<evidence type="ECO:0000259" key="4">
    <source>
        <dbReference type="PROSITE" id="PS50106"/>
    </source>
</evidence>
<dbReference type="Proteomes" id="UP000000759">
    <property type="component" value="Chromosome 1"/>
</dbReference>
<dbReference type="Gene3D" id="2.30.42.10">
    <property type="match status" value="1"/>
</dbReference>
<dbReference type="PRINTS" id="PR00834">
    <property type="entry name" value="PROTEASES2C"/>
</dbReference>
<dbReference type="PROSITE" id="PS50106">
    <property type="entry name" value="PDZ"/>
    <property type="match status" value="1"/>
</dbReference>
<dbReference type="SUPFAM" id="SSF50494">
    <property type="entry name" value="Trypsin-like serine proteases"/>
    <property type="match status" value="1"/>
</dbReference>
<dbReference type="PANTHER" id="PTHR22939:SF129">
    <property type="entry name" value="SERINE PROTEASE HTRA2, MITOCHONDRIAL"/>
    <property type="match status" value="1"/>
</dbReference>
<keyword evidence="2" id="KW-0645">Protease</keyword>
<gene>
    <name evidence="5" type="ORF">PHATRDRAFT_3211</name>
</gene>
<dbReference type="InParanoid" id="B7FNT4"/>
<organism evidence="5 6">
    <name type="scientific">Phaeodactylum tricornutum (strain CCAP 1055/1)</name>
    <dbReference type="NCBI Taxonomy" id="556484"/>
    <lineage>
        <taxon>Eukaryota</taxon>
        <taxon>Sar</taxon>
        <taxon>Stramenopiles</taxon>
        <taxon>Ochrophyta</taxon>
        <taxon>Bacillariophyta</taxon>
        <taxon>Bacillariophyceae</taxon>
        <taxon>Bacillariophycidae</taxon>
        <taxon>Naviculales</taxon>
        <taxon>Phaeodactylaceae</taxon>
        <taxon>Phaeodactylum</taxon>
    </lineage>
</organism>
<accession>B7FNT4</accession>
<evidence type="ECO:0000256" key="3">
    <source>
        <dbReference type="ARBA" id="ARBA00022801"/>
    </source>
</evidence>
<evidence type="ECO:0000256" key="2">
    <source>
        <dbReference type="ARBA" id="ARBA00022670"/>
    </source>
</evidence>
<dbReference type="Gene3D" id="2.40.10.120">
    <property type="match status" value="1"/>
</dbReference>
<dbReference type="InterPro" id="IPR036034">
    <property type="entry name" value="PDZ_sf"/>
</dbReference>
<keyword evidence="3" id="KW-0378">Hydrolase</keyword>
<reference evidence="6" key="2">
    <citation type="submission" date="2008-08" db="EMBL/GenBank/DDBJ databases">
        <authorList>
            <consortium name="Diatom Consortium"/>
            <person name="Grigoriev I."/>
            <person name="Grimwood J."/>
            <person name="Kuo A."/>
            <person name="Otillar R.P."/>
            <person name="Salamov A."/>
            <person name="Detter J.C."/>
            <person name="Lindquist E."/>
            <person name="Shapiro H."/>
            <person name="Lucas S."/>
            <person name="Glavina del Rio T."/>
            <person name="Pitluck S."/>
            <person name="Rokhsar D."/>
            <person name="Bowler C."/>
        </authorList>
    </citation>
    <scope>GENOME REANNOTATION</scope>
    <source>
        <strain evidence="6">CCAP 1055/1</strain>
    </source>
</reference>
<dbReference type="GeneID" id="7195956"/>
<dbReference type="InterPro" id="IPR001940">
    <property type="entry name" value="Peptidase_S1C"/>
</dbReference>
<feature type="non-terminal residue" evidence="5">
    <location>
        <position position="1"/>
    </location>
</feature>
<comment type="similarity">
    <text evidence="1">Belongs to the peptidase S1C family.</text>
</comment>
<dbReference type="PANTHER" id="PTHR22939">
    <property type="entry name" value="SERINE PROTEASE FAMILY S1C HTRA-RELATED"/>
    <property type="match status" value="1"/>
</dbReference>
<evidence type="ECO:0000313" key="6">
    <source>
        <dbReference type="Proteomes" id="UP000000759"/>
    </source>
</evidence>
<dbReference type="Pfam" id="PF13365">
    <property type="entry name" value="Trypsin_2"/>
    <property type="match status" value="1"/>
</dbReference>
<dbReference type="eggNOG" id="KOG1320">
    <property type="taxonomic scope" value="Eukaryota"/>
</dbReference>
<dbReference type="OrthoDB" id="4217619at2759"/>
<proteinExistence type="inferred from homology"/>
<dbReference type="SUPFAM" id="SSF50156">
    <property type="entry name" value="PDZ domain-like"/>
    <property type="match status" value="1"/>
</dbReference>
<dbReference type="Pfam" id="PF13180">
    <property type="entry name" value="PDZ_2"/>
    <property type="match status" value="1"/>
</dbReference>
<dbReference type="RefSeq" id="XP_002177095.1">
    <property type="nucleotide sequence ID" value="XM_002177059.1"/>
</dbReference>
<dbReference type="HOGENOM" id="CLU_444454_0_0_1"/>
<dbReference type="AlphaFoldDB" id="B7FNT4"/>
<dbReference type="GO" id="GO:0006508">
    <property type="term" value="P:proteolysis"/>
    <property type="evidence" value="ECO:0007669"/>
    <property type="project" value="UniProtKB-KW"/>
</dbReference>